<dbReference type="AlphaFoldDB" id="A0A4V3BG75"/>
<gene>
    <name evidence="2" type="ORF">ETI04_01245</name>
</gene>
<feature type="domain" description="Peptidase C51" evidence="1">
    <location>
        <begin position="4"/>
        <end position="134"/>
    </location>
</feature>
<dbReference type="InterPro" id="IPR057505">
    <property type="entry name" value="SH3b_T_C"/>
</dbReference>
<dbReference type="PROSITE" id="PS50911">
    <property type="entry name" value="CHAP"/>
    <property type="match status" value="1"/>
</dbReference>
<reference evidence="2 3" key="1">
    <citation type="submission" date="2019-01" db="EMBL/GenBank/DDBJ databases">
        <title>Draft genome sequences of Macrococcus caseolyticus, Macrococcus canis, Macrococcus bohemicus and Macrococcus goetzii.</title>
        <authorList>
            <person name="Mazhar S."/>
            <person name="Altermann E."/>
            <person name="Hill C."/>
            <person name="Mcauliffe O."/>
        </authorList>
    </citation>
    <scope>NUCLEOTIDE SEQUENCE [LARGE SCALE GENOMIC DNA]</scope>
    <source>
        <strain evidence="2 3">DPC7162</strain>
    </source>
</reference>
<dbReference type="Gene3D" id="3.90.1720.10">
    <property type="entry name" value="endopeptidase domain like (from Nostoc punctiforme)"/>
    <property type="match status" value="1"/>
</dbReference>
<evidence type="ECO:0000259" key="1">
    <source>
        <dbReference type="PROSITE" id="PS50911"/>
    </source>
</evidence>
<dbReference type="Pfam" id="PF24246">
    <property type="entry name" value="SH3b_T"/>
    <property type="match status" value="1"/>
</dbReference>
<dbReference type="InterPro" id="IPR038765">
    <property type="entry name" value="Papain-like_cys_pep_sf"/>
</dbReference>
<proteinExistence type="predicted"/>
<dbReference type="SUPFAM" id="SSF54001">
    <property type="entry name" value="Cysteine proteinases"/>
    <property type="match status" value="1"/>
</dbReference>
<dbReference type="RefSeq" id="WP_133418772.1">
    <property type="nucleotide sequence ID" value="NZ_SDQG01000001.1"/>
</dbReference>
<evidence type="ECO:0000313" key="3">
    <source>
        <dbReference type="Proteomes" id="UP000294865"/>
    </source>
</evidence>
<protein>
    <submittedName>
        <fullName evidence="2">CHAP domain-containing protein</fullName>
    </submittedName>
</protein>
<sequence length="254" mass="29017">MKTYSEASNRIDWYVGKYINFDGVYGMQCMDLAVDYVYWLADIRMWGNARDAINNDFKGHFTVYENTPSFQQQRGDIAVFTRGAFDNSYGHIAIVYNSGNINGCMVLEQNWDGQARTPATLRWDDCSGISHFIRPHYKNETLFTSIKKKAPQKSTKHSTVTLPFNAAVDRGRSLTAYVTGTIDNLGAEVRKRSGNRVKGFNWNRKAGYELKPGDVVYIFEIHNGWGRIYTGNLTGKGSNDWIWLGRMKVNKVFK</sequence>
<accession>A0A4V3BG75</accession>
<evidence type="ECO:0000313" key="2">
    <source>
        <dbReference type="EMBL" id="TDM18145.1"/>
    </source>
</evidence>
<name>A0A4V3BG75_9STAP</name>
<comment type="caution">
    <text evidence="2">The sequence shown here is derived from an EMBL/GenBank/DDBJ whole genome shotgun (WGS) entry which is preliminary data.</text>
</comment>
<dbReference type="Pfam" id="PF05257">
    <property type="entry name" value="CHAP"/>
    <property type="match status" value="1"/>
</dbReference>
<dbReference type="InterPro" id="IPR007921">
    <property type="entry name" value="CHAP_dom"/>
</dbReference>
<dbReference type="Proteomes" id="UP000294865">
    <property type="component" value="Unassembled WGS sequence"/>
</dbReference>
<dbReference type="EMBL" id="SDQG01000001">
    <property type="protein sequence ID" value="TDM18145.1"/>
    <property type="molecule type" value="Genomic_DNA"/>
</dbReference>
<organism evidence="2 3">
    <name type="scientific">Macrococcoides canis</name>
    <dbReference type="NCBI Taxonomy" id="1855823"/>
    <lineage>
        <taxon>Bacteria</taxon>
        <taxon>Bacillati</taxon>
        <taxon>Bacillota</taxon>
        <taxon>Bacilli</taxon>
        <taxon>Bacillales</taxon>
        <taxon>Staphylococcaceae</taxon>
        <taxon>Macrococcoides</taxon>
    </lineage>
</organism>